<feature type="compositionally biased region" description="Low complexity" evidence="1">
    <location>
        <begin position="29"/>
        <end position="47"/>
    </location>
</feature>
<feature type="compositionally biased region" description="Low complexity" evidence="1">
    <location>
        <begin position="94"/>
        <end position="111"/>
    </location>
</feature>
<dbReference type="AlphaFoldDB" id="A0A3M7H8T1"/>
<feature type="compositionally biased region" description="Basic residues" evidence="1">
    <location>
        <begin position="116"/>
        <end position="128"/>
    </location>
</feature>
<feature type="domain" description="Ribosomal protein mS38 C-terminal" evidence="2">
    <location>
        <begin position="456"/>
        <end position="489"/>
    </location>
</feature>
<feature type="region of interest" description="Disordered" evidence="1">
    <location>
        <begin position="24"/>
        <end position="158"/>
    </location>
</feature>
<feature type="region of interest" description="Disordered" evidence="1">
    <location>
        <begin position="266"/>
        <end position="285"/>
    </location>
</feature>
<feature type="region of interest" description="Disordered" evidence="1">
    <location>
        <begin position="354"/>
        <end position="415"/>
    </location>
</feature>
<feature type="compositionally biased region" description="Low complexity" evidence="1">
    <location>
        <begin position="66"/>
        <end position="81"/>
    </location>
</feature>
<proteinExistence type="predicted"/>
<feature type="compositionally biased region" description="Basic and acidic residues" evidence="1">
    <location>
        <begin position="406"/>
        <end position="415"/>
    </location>
</feature>
<evidence type="ECO:0000313" key="4">
    <source>
        <dbReference type="Proteomes" id="UP000281468"/>
    </source>
</evidence>
<feature type="region of interest" description="Disordered" evidence="1">
    <location>
        <begin position="304"/>
        <end position="339"/>
    </location>
</feature>
<evidence type="ECO:0000256" key="1">
    <source>
        <dbReference type="SAM" id="MobiDB-lite"/>
    </source>
</evidence>
<comment type="caution">
    <text evidence="3">The sequence shown here is derived from an EMBL/GenBank/DDBJ whole genome shotgun (WGS) entry which is preliminary data.</text>
</comment>
<organism evidence="3 4">
    <name type="scientific">Hortaea werneckii</name>
    <name type="common">Black yeast</name>
    <name type="synonym">Cladosporium werneckii</name>
    <dbReference type="NCBI Taxonomy" id="91943"/>
    <lineage>
        <taxon>Eukaryota</taxon>
        <taxon>Fungi</taxon>
        <taxon>Dikarya</taxon>
        <taxon>Ascomycota</taxon>
        <taxon>Pezizomycotina</taxon>
        <taxon>Dothideomycetes</taxon>
        <taxon>Dothideomycetidae</taxon>
        <taxon>Mycosphaerellales</taxon>
        <taxon>Teratosphaeriaceae</taxon>
        <taxon>Hortaea</taxon>
    </lineage>
</organism>
<dbReference type="InterPro" id="IPR013177">
    <property type="entry name" value="Ribosomal_mS38_C"/>
</dbReference>
<dbReference type="Proteomes" id="UP000281468">
    <property type="component" value="Unassembled WGS sequence"/>
</dbReference>
<sequence length="490" mass="54770">MSRKRSLHLHGRNWTGMFSTRLSRVAQRATSTAGPSTSAPLTTAAAAHKLEQCFSGRTSHQRRPSSSKASSSSCPPDNSAPKATGAEVKGADGQQQQQPSQEASAQHQQQQGVNVHARKTKRSGRLLRKSTVAGQSSQQKEAARRKDGQDQRVDGQERWASLPVVPDLHGWTRKDLDVSSFFSLHRPLSLSSQIPPPSSPEAFASIFAPSSEHPLPEDAWANGNSAERRPEDVVYTLHNTIDALENHASAAENDGVRWEVMQESPSNASQDAQGVTHLDGAPQQQSPMRMRSLEELVAQFRPFNTPPPPEPFPEENKANAAAEKKRMAKQSRKEKGRQFQTTITLTEEKAADGGTVFHPHATPLVRVSDRQPSTARATPRDPAQILKAEDTSIREPSLPQQQPTSDRTRAPHQPFRERMQKRQTVYLQKQRAKQHAASTGQGMIRRAPSPKRIKMFLISVKRQRKLKMKKHKYKKLMKRTRNLRRRLDRP</sequence>
<dbReference type="EMBL" id="QWIQ01000075">
    <property type="protein sequence ID" value="RMZ09811.1"/>
    <property type="molecule type" value="Genomic_DNA"/>
</dbReference>
<dbReference type="VEuPathDB" id="FungiDB:BTJ68_13366"/>
<evidence type="ECO:0000313" key="3">
    <source>
        <dbReference type="EMBL" id="RMZ09811.1"/>
    </source>
</evidence>
<accession>A0A3M7H8T1</accession>
<dbReference type="Pfam" id="PF08213">
    <property type="entry name" value="COX24_C"/>
    <property type="match status" value="1"/>
</dbReference>
<feature type="compositionally biased region" description="Basic and acidic residues" evidence="1">
    <location>
        <begin position="314"/>
        <end position="337"/>
    </location>
</feature>
<reference evidence="3 4" key="1">
    <citation type="journal article" date="2018" name="BMC Genomics">
        <title>Genomic evidence for intraspecific hybridization in a clonal and extremely halotolerant yeast.</title>
        <authorList>
            <person name="Gostincar C."/>
            <person name="Stajich J.E."/>
            <person name="Zupancic J."/>
            <person name="Zalar P."/>
            <person name="Gunde-Cimerman N."/>
        </authorList>
    </citation>
    <scope>NUCLEOTIDE SEQUENCE [LARGE SCALE GENOMIC DNA]</scope>
    <source>
        <strain evidence="3 4">EXF-171</strain>
    </source>
</reference>
<name>A0A3M7H8T1_HORWE</name>
<dbReference type="SMART" id="SM01155">
    <property type="entry name" value="DUF1713"/>
    <property type="match status" value="1"/>
</dbReference>
<protein>
    <recommendedName>
        <fullName evidence="2">Ribosomal protein mS38 C-terminal domain-containing protein</fullName>
    </recommendedName>
</protein>
<gene>
    <name evidence="3" type="ORF">D0862_03467</name>
</gene>
<feature type="compositionally biased region" description="Basic and acidic residues" evidence="1">
    <location>
        <begin position="141"/>
        <end position="157"/>
    </location>
</feature>
<evidence type="ECO:0000259" key="2">
    <source>
        <dbReference type="SMART" id="SM01155"/>
    </source>
</evidence>